<proteinExistence type="predicted"/>
<dbReference type="Pfam" id="PF18276">
    <property type="entry name" value="TcA_TcB_BD"/>
    <property type="match status" value="1"/>
</dbReference>
<dbReference type="InterPro" id="IPR040840">
    <property type="entry name" value="TcA_TcB_BD"/>
</dbReference>
<feature type="coiled-coil region" evidence="1">
    <location>
        <begin position="606"/>
        <end position="640"/>
    </location>
</feature>
<dbReference type="SUPFAM" id="SSF48452">
    <property type="entry name" value="TPR-like"/>
    <property type="match status" value="1"/>
</dbReference>
<evidence type="ECO:0000313" key="3">
    <source>
        <dbReference type="EMBL" id="CAH1203560.1"/>
    </source>
</evidence>
<dbReference type="InterPro" id="IPR011990">
    <property type="entry name" value="TPR-like_helical_dom_sf"/>
</dbReference>
<evidence type="ECO:0000259" key="2">
    <source>
        <dbReference type="Pfam" id="PF18276"/>
    </source>
</evidence>
<feature type="domain" description="Tc toxin complex TcA C-terminal TcB-binding" evidence="2">
    <location>
        <begin position="734"/>
        <end position="1007"/>
    </location>
</feature>
<dbReference type="Proteomes" id="UP000838686">
    <property type="component" value="Unassembled WGS sequence"/>
</dbReference>
<organism evidence="3 4">
    <name type="scientific">Paenibacillus plantiphilus</name>
    <dbReference type="NCBI Taxonomy" id="2905650"/>
    <lineage>
        <taxon>Bacteria</taxon>
        <taxon>Bacillati</taxon>
        <taxon>Bacillota</taxon>
        <taxon>Bacilli</taxon>
        <taxon>Bacillales</taxon>
        <taxon>Paenibacillaceae</taxon>
        <taxon>Paenibacillus</taxon>
    </lineage>
</organism>
<sequence length="1170" mass="131285">MTVKFQENYLTTREISETAASYLLDNNVLISEVLYPHQQQANSQAEKKLQEIKAQLATGNALFLKRRYREAIDIYKTAQALLYKLLYPSFPKLVARRPEAVFPLDHVLFSPMLLAGLDLVEALPLTDYSDKFGPVFTEVPQVRSRLGDFEGLGVQSADEGLQLAKRDSELGISYAARGQWNRSEYYFKRALEHTANAHSEDAKSAYGAAAINLAAVYINKDQTEEAHEMLNQANRIFVQHDDIVGQAQYCFNTAAAFVKQGAQGRAAELLKQGEQLVKQAQGLATERVAIRGALSIGGTTEQLSLSDKLSIEPRTLSDMHAAQGLAVTFRMPGTGGGWVNQQVESRVTAAEKSFIKTLGTTIGRKRIDFQWKSGDVPPTAHILDLYKNRIDAADLRHIRWHDELITDFSIQLPHHYFYIIPVALGDCYHALGDYETAQSYYLNAANYEYLNTAFELPALWLKIANNVLHWGDLLYKNDYFTQALSTYQIVALAPGSAPPVNTESPLYKHAKLSVIGAQVQAMLVDYEASGSIGAMNPQLAIIVLTIRNRLAQLAANLDFLGMANIVPIWTFDYLQNVARYFAQQAIQAERGFIDFYDRGENESLTRQQLEQASSIASSELELAKQQREAAEMEVKVYQAGKDYAATRTANNQQNFNDYSAMSWERIGLQRSIAWYSSQNPWELEHSIEGSGQHIHEVIAEKTARSQSITRDYELAAMQRQQEEMAKAQVMAEAQLNASVAQLDVAKQNEQIAKLRKQAAKDNLEAFENQFFSEDVWYQMGQFMRGISASYFNMALRSARLMQRAYNFENDMNRHAIKTDYASQSVKGMLAADALLLDVDSFTYDAIVNVRRKRVPVKQTISLLDRYPFLFETSFRQSGRMEFETRIEDFDAAFPGTFARRIESVEVEIIGVLPSAGVRGTLTNGGVSRYRTADINALKIRIQPKETLLLSEYRLREDSFIFPADGRTLKIFEGAGVASSWVLDIPRATNDLDYYSIADIRVTFYYHANYDETLAEGVKAQLATLAAANLRQRSLPLRWTYPDAFFHFQDTGILEFTLGKTDFPFQEENPQLRSLSLLVLTDEGVDPSSLTVRLGVPAHAEPLGANPNAQGEIVAAAGHPWETLAAGPAIGFYRLEVLAADNPAWVADGKLKLDRIRNLVLLTEYDFTPRV</sequence>
<gene>
    <name evidence="3" type="ORF">PAECIP111893_01998</name>
</gene>
<dbReference type="InterPro" id="IPR019734">
    <property type="entry name" value="TPR_rpt"/>
</dbReference>
<dbReference type="RefSeq" id="WP_236340895.1">
    <property type="nucleotide sequence ID" value="NZ_CAKMMF010000009.1"/>
</dbReference>
<dbReference type="EMBL" id="CAKMMF010000009">
    <property type="protein sequence ID" value="CAH1203560.1"/>
    <property type="molecule type" value="Genomic_DNA"/>
</dbReference>
<name>A0ABN8GEV7_9BACL</name>
<reference evidence="3" key="1">
    <citation type="submission" date="2022-01" db="EMBL/GenBank/DDBJ databases">
        <authorList>
            <person name="Criscuolo A."/>
        </authorList>
    </citation>
    <scope>NUCLEOTIDE SEQUENCE</scope>
    <source>
        <strain evidence="3">CIP111893</strain>
    </source>
</reference>
<keyword evidence="4" id="KW-1185">Reference proteome</keyword>
<evidence type="ECO:0000256" key="1">
    <source>
        <dbReference type="SAM" id="Coils"/>
    </source>
</evidence>
<feature type="coiled-coil region" evidence="1">
    <location>
        <begin position="35"/>
        <end position="62"/>
    </location>
</feature>
<accession>A0ABN8GEV7</accession>
<dbReference type="SMART" id="SM00028">
    <property type="entry name" value="TPR"/>
    <property type="match status" value="5"/>
</dbReference>
<protein>
    <recommendedName>
        <fullName evidence="2">Tc toxin complex TcA C-terminal TcB-binding domain-containing protein</fullName>
    </recommendedName>
</protein>
<feature type="coiled-coil region" evidence="1">
    <location>
        <begin position="717"/>
        <end position="769"/>
    </location>
</feature>
<comment type="caution">
    <text evidence="3">The sequence shown here is derived from an EMBL/GenBank/DDBJ whole genome shotgun (WGS) entry which is preliminary data.</text>
</comment>
<keyword evidence="1" id="KW-0175">Coiled coil</keyword>
<dbReference type="Gene3D" id="1.25.40.10">
    <property type="entry name" value="Tetratricopeptide repeat domain"/>
    <property type="match status" value="1"/>
</dbReference>
<evidence type="ECO:0000313" key="4">
    <source>
        <dbReference type="Proteomes" id="UP000838686"/>
    </source>
</evidence>